<evidence type="ECO:0000313" key="2">
    <source>
        <dbReference type="EMBL" id="JAH63794.1"/>
    </source>
</evidence>
<reference evidence="2" key="2">
    <citation type="journal article" date="2015" name="Fish Shellfish Immunol.">
        <title>Early steps in the European eel (Anguilla anguilla)-Vibrio vulnificus interaction in the gills: Role of the RtxA13 toxin.</title>
        <authorList>
            <person name="Callol A."/>
            <person name="Pajuelo D."/>
            <person name="Ebbesson L."/>
            <person name="Teles M."/>
            <person name="MacKenzie S."/>
            <person name="Amaro C."/>
        </authorList>
    </citation>
    <scope>NUCLEOTIDE SEQUENCE</scope>
</reference>
<dbReference type="AlphaFoldDB" id="A0A0E9UD63"/>
<proteinExistence type="predicted"/>
<dbReference type="EMBL" id="GBXM01044783">
    <property type="protein sequence ID" value="JAH63794.1"/>
    <property type="molecule type" value="Transcribed_RNA"/>
</dbReference>
<protein>
    <submittedName>
        <fullName evidence="2">Uncharacterized protein</fullName>
    </submittedName>
</protein>
<organism evidence="2">
    <name type="scientific">Anguilla anguilla</name>
    <name type="common">European freshwater eel</name>
    <name type="synonym">Muraena anguilla</name>
    <dbReference type="NCBI Taxonomy" id="7936"/>
    <lineage>
        <taxon>Eukaryota</taxon>
        <taxon>Metazoa</taxon>
        <taxon>Chordata</taxon>
        <taxon>Craniata</taxon>
        <taxon>Vertebrata</taxon>
        <taxon>Euteleostomi</taxon>
        <taxon>Actinopterygii</taxon>
        <taxon>Neopterygii</taxon>
        <taxon>Teleostei</taxon>
        <taxon>Anguilliformes</taxon>
        <taxon>Anguillidae</taxon>
        <taxon>Anguilla</taxon>
    </lineage>
</organism>
<feature type="compositionally biased region" description="Basic residues" evidence="1">
    <location>
        <begin position="8"/>
        <end position="24"/>
    </location>
</feature>
<accession>A0A0E9UD63</accession>
<feature type="region of interest" description="Disordered" evidence="1">
    <location>
        <begin position="1"/>
        <end position="41"/>
    </location>
</feature>
<name>A0A0E9UD63_ANGAN</name>
<reference evidence="2" key="1">
    <citation type="submission" date="2014-11" db="EMBL/GenBank/DDBJ databases">
        <authorList>
            <person name="Amaro Gonzalez C."/>
        </authorList>
    </citation>
    <scope>NUCLEOTIDE SEQUENCE</scope>
</reference>
<evidence type="ECO:0000256" key="1">
    <source>
        <dbReference type="SAM" id="MobiDB-lite"/>
    </source>
</evidence>
<sequence length="41" mass="4767">MTGESITKHRKNKAKQVKGQKYRNKPNPSHLQSIALRYPEC</sequence>